<keyword evidence="2" id="KW-1185">Reference proteome</keyword>
<evidence type="ECO:0000313" key="1">
    <source>
        <dbReference type="EMBL" id="KAJ3649752.1"/>
    </source>
</evidence>
<reference evidence="1" key="1">
    <citation type="journal article" date="2023" name="G3 (Bethesda)">
        <title>Whole genome assemblies of Zophobas morio and Tenebrio molitor.</title>
        <authorList>
            <person name="Kaur S."/>
            <person name="Stinson S.A."/>
            <person name="diCenzo G.C."/>
        </authorList>
    </citation>
    <scope>NUCLEOTIDE SEQUENCE</scope>
    <source>
        <strain evidence="1">QUZm001</strain>
    </source>
</reference>
<dbReference type="Proteomes" id="UP001168821">
    <property type="component" value="Unassembled WGS sequence"/>
</dbReference>
<accession>A0AA38I8P3</accession>
<sequence>MGMFLLQTRYCPTSIKKRALCMGNTLLEMLSFDAFGRLMNFPCLVKQIIMDRRCLHCALLWFSNRQRDDRALKAAVIDCSINRKGRRSPSYQFKQNG</sequence>
<protein>
    <submittedName>
        <fullName evidence="1">Uncharacterized protein</fullName>
    </submittedName>
</protein>
<dbReference type="AlphaFoldDB" id="A0AA38I8P3"/>
<evidence type="ECO:0000313" key="2">
    <source>
        <dbReference type="Proteomes" id="UP001168821"/>
    </source>
</evidence>
<organism evidence="1 2">
    <name type="scientific">Zophobas morio</name>
    <dbReference type="NCBI Taxonomy" id="2755281"/>
    <lineage>
        <taxon>Eukaryota</taxon>
        <taxon>Metazoa</taxon>
        <taxon>Ecdysozoa</taxon>
        <taxon>Arthropoda</taxon>
        <taxon>Hexapoda</taxon>
        <taxon>Insecta</taxon>
        <taxon>Pterygota</taxon>
        <taxon>Neoptera</taxon>
        <taxon>Endopterygota</taxon>
        <taxon>Coleoptera</taxon>
        <taxon>Polyphaga</taxon>
        <taxon>Cucujiformia</taxon>
        <taxon>Tenebrionidae</taxon>
        <taxon>Zophobas</taxon>
    </lineage>
</organism>
<gene>
    <name evidence="1" type="ORF">Zmor_021475</name>
</gene>
<comment type="caution">
    <text evidence="1">The sequence shown here is derived from an EMBL/GenBank/DDBJ whole genome shotgun (WGS) entry which is preliminary data.</text>
</comment>
<proteinExistence type="predicted"/>
<dbReference type="EMBL" id="JALNTZ010000006">
    <property type="protein sequence ID" value="KAJ3649752.1"/>
    <property type="molecule type" value="Genomic_DNA"/>
</dbReference>
<name>A0AA38I8P3_9CUCU</name>